<feature type="domain" description="Tape measure protein N-terminal" evidence="3">
    <location>
        <begin position="317"/>
        <end position="509"/>
    </location>
</feature>
<protein>
    <submittedName>
        <fullName evidence="4">Tail length tape-measure protein</fullName>
    </submittedName>
</protein>
<keyword evidence="2" id="KW-0175">Coiled coil</keyword>
<dbReference type="Proteomes" id="UP000202117">
    <property type="component" value="Segment"/>
</dbReference>
<keyword evidence="1" id="KW-1188">Viral release from host cell</keyword>
<keyword evidence="5" id="KW-1185">Reference proteome</keyword>
<name>A0A0S2MY81_9CAUD</name>
<evidence type="ECO:0000256" key="1">
    <source>
        <dbReference type="ARBA" id="ARBA00022465"/>
    </source>
</evidence>
<organism evidence="4 5">
    <name type="scientific">Enterococcus phage vB_EfaS_IME196</name>
    <dbReference type="NCBI Taxonomy" id="1747289"/>
    <lineage>
        <taxon>Viruses</taxon>
        <taxon>Duplodnaviria</taxon>
        <taxon>Heunggongvirae</taxon>
        <taxon>Uroviricota</taxon>
        <taxon>Caudoviricetes</taxon>
        <taxon>Efquatrovirus</taxon>
        <taxon>Efquatrovirus IME196</taxon>
    </lineage>
</organism>
<dbReference type="InterPro" id="IPR013491">
    <property type="entry name" value="Tape_meas_N"/>
</dbReference>
<proteinExistence type="predicted"/>
<dbReference type="Pfam" id="PF20155">
    <property type="entry name" value="TMP_3"/>
    <property type="match status" value="1"/>
</dbReference>
<dbReference type="NCBIfam" id="TIGR02675">
    <property type="entry name" value="tape_meas_nterm"/>
    <property type="match status" value="1"/>
</dbReference>
<evidence type="ECO:0000313" key="5">
    <source>
        <dbReference type="Proteomes" id="UP000202117"/>
    </source>
</evidence>
<accession>A0A0S2MY81</accession>
<reference evidence="4 5" key="1">
    <citation type="submission" date="2015-10" db="EMBL/GenBank/DDBJ databases">
        <authorList>
            <person name="Gilbert D.G."/>
        </authorList>
    </citation>
    <scope>NUCLEOTIDE SEQUENCE [LARGE SCALE GENOMIC DNA]</scope>
</reference>
<feature type="coiled-coil region" evidence="2">
    <location>
        <begin position="162"/>
        <end position="241"/>
    </location>
</feature>
<evidence type="ECO:0000256" key="2">
    <source>
        <dbReference type="SAM" id="Coils"/>
    </source>
</evidence>
<sequence length="1456" mass="156567">MADKPIGNMKFGIGVEGVDNTIKTLDQLQSKMRQAESAMRANAKAFDDGGKSMQGLSQKTKDLNTVMGLEEQKIKILQKRRDEAIQKYGAESKQVDNLNTKINQSTAKYNAYNQQLSKTTTALEKQLVSSSKYGKQVEANNKATEKEVAIAKKHGTEIDVVKAKQEGQRRNLEIMNKAVKEQSNEVTQLTKKYGANSTEVKEAQQKLQAYANEARKSEKNVDALGNELKETEKAMKGVSTESKEASSNASKLDGVFSSLKKTASGVGSSIKSGFGKIGSAIGSATKGVGIFLGAGALGAVANVGSKAFNTVKSSIDGALNRIDTLNNSTRAFENMGVATGDITKNMDKLQEATRGLPTALDSAVSNVQLLTASTDDMGLSVDVFKAMNDAILGFGGDAQMVDSAVVQLSQSFSNGKVDAQTWNSMINSGLGPTLNALAKEMGITTGALKDGLSSGSVSVKDFQDALVKMDKEGGGGLKSLEKIAKDSTQGFGTAIANMKSAVTRGTAKMIEGLNKSLEKMGLPTFQEQITNTGERFEAFLGGLGNSLPELAKNLSWVGGLFKGTFDIFGGVFGEAWKQATEFGDKIGKWVGALGESFKTGDILSLNKLGLAPEQVIDLWTAIDNLKGAFDRLKNMVEAIKESFKTGDILSLNKLGLSNEQVIDIWNSIDGIKESFGRFVDYIKNAFNFGTGEGTPTGFFNTLTNVINFIVEKVIPTLLPLIDKALKAITKLLGGAQKIFKNIINFFVTELLPQIMPIIQELAKSLGGIFDKISNWWDQNGDRIGQAIMNLLKLLSPIFKIAIEIVKSFVKSVVGFIDGMVDVITGIIDVFSMVLTGDFTGLWDAIKRIFFGGIKAVWEWFNIMFIGKIFKGVAGLGKSVGGTFSSMWNWVKNLFTNGGDGAFKIFDKFSGWIRNIAGNLGNAVKNTVKAMWDGVKGFFSNGANGAKGIFDGFKGTIGNIAETIKRAVTGVFSGMWRTIKNTFSGGIDTIVRWFSDLPSKLGDAIRRGAGHVSDAFKGIFNGALRAIGGPVNGIIGGANWVLEKFGAPQIGKWDVPQYANGTDGGGHVGGPMVVNDGGGAEIVITPDGNAMIPKGRNVMMNAPKGTHVLNEHETSAFLGKRGRVPFYKKGTGFMDGVKDMWSNTKSFVGNGINKVKETISDVMDWVGKPLDLARNAIMGAMDLGGLSHIPLDMAKGLGSKATNAFAEKVKALFKKKEEEESAGAGGDWAPVIRKAAKYMGQSISSEQVAGLVAQIMRESGGNEKIVQSPDVVDINTLSGNPARGLLQYIPQTFDAYKVAGHGNINNGYHQLLAFFNNSNWENDLQYGKSGWGPRGHRIRGYFNGGIARTPQIATLAENGYPEVIIPTEPSKRGRAMALLNQAKQMLGVKDERNHVGGSGESQDMVLLVSLMQQQNELLQAILAKNTDVILDGKKMSKELNNLNRTQERNTRRNLGYI</sequence>
<keyword evidence="1" id="KW-1245">Viral tail assembly</keyword>
<dbReference type="GeneID" id="26642987"/>
<feature type="coiled-coil region" evidence="2">
    <location>
        <begin position="18"/>
        <end position="115"/>
    </location>
</feature>
<dbReference type="KEGG" id="vg:26642987"/>
<dbReference type="CDD" id="cd13402">
    <property type="entry name" value="LT_TF-like"/>
    <property type="match status" value="1"/>
</dbReference>
<dbReference type="Gene3D" id="1.20.120.20">
    <property type="entry name" value="Apolipoprotein"/>
    <property type="match status" value="1"/>
</dbReference>
<evidence type="ECO:0000313" key="4">
    <source>
        <dbReference type="EMBL" id="ALO80883.1"/>
    </source>
</evidence>
<dbReference type="EMBL" id="KT932701">
    <property type="protein sequence ID" value="ALO80883.1"/>
    <property type="molecule type" value="Genomic_DNA"/>
</dbReference>
<evidence type="ECO:0000259" key="3">
    <source>
        <dbReference type="Pfam" id="PF20155"/>
    </source>
</evidence>
<dbReference type="Gene3D" id="1.20.1170.10">
    <property type="match status" value="1"/>
</dbReference>
<dbReference type="GO" id="GO:0098003">
    <property type="term" value="P:viral tail assembly"/>
    <property type="evidence" value="ECO:0007669"/>
    <property type="project" value="UniProtKB-KW"/>
</dbReference>
<dbReference type="RefSeq" id="YP_009216602.1">
    <property type="nucleotide sequence ID" value="NC_028990.1"/>
</dbReference>